<dbReference type="GeneID" id="20226656"/>
<sequence>MLINGTEDRQATRVLKQPPELAREDPDKPTRQDKQDNLICALLDVLDVAKHAKMSPEATAAALAVMNDRFYNTPAGEDEEDEEEDNRSVLPGWTQRTIHRTSNEFQQTLSDIDMDLNKDPDPMQIDRQRNKIAKAHDVPRKSYVPDPSDYPDTKDNPNEAAFSPEEEDSGGEADMEHGQQKEKNDMEHGQQKEKNETHPPVPEEPMRYGADGDYDQDDTYEQAHKDIPLECRPLPWHLRKRRRSPVQRFSFGTDISRADSRWDESLLVIPSIGELLEANAEVYVMPGATHHVRAHTRYKAYRRGKTLPEYFAYGGTHEDYRNDVWYGILRFLDPELYALQHDT</sequence>
<dbReference type="EMBL" id="GL833181">
    <property type="protein sequence ID" value="EGB03237.1"/>
    <property type="molecule type" value="Genomic_DNA"/>
</dbReference>
<dbReference type="KEGG" id="aaf:AURANDRAFT_68187"/>
<dbReference type="RefSeq" id="XP_009042062.1">
    <property type="nucleotide sequence ID" value="XM_009043814.1"/>
</dbReference>
<feature type="compositionally biased region" description="Acidic residues" evidence="1">
    <location>
        <begin position="164"/>
        <end position="173"/>
    </location>
</feature>
<evidence type="ECO:0000313" key="2">
    <source>
        <dbReference type="EMBL" id="EGB03237.1"/>
    </source>
</evidence>
<proteinExistence type="predicted"/>
<protein>
    <submittedName>
        <fullName evidence="2">Uncharacterized protein</fullName>
    </submittedName>
</protein>
<keyword evidence="3" id="KW-1185">Reference proteome</keyword>
<dbReference type="Proteomes" id="UP000002729">
    <property type="component" value="Unassembled WGS sequence"/>
</dbReference>
<feature type="region of interest" description="Disordered" evidence="1">
    <location>
        <begin position="72"/>
        <end position="102"/>
    </location>
</feature>
<evidence type="ECO:0000256" key="1">
    <source>
        <dbReference type="SAM" id="MobiDB-lite"/>
    </source>
</evidence>
<evidence type="ECO:0000313" key="3">
    <source>
        <dbReference type="Proteomes" id="UP000002729"/>
    </source>
</evidence>
<reference evidence="2 3" key="1">
    <citation type="journal article" date="2011" name="Proc. Natl. Acad. Sci. U.S.A.">
        <title>Niche of harmful alga Aureococcus anophagefferens revealed through ecogenomics.</title>
        <authorList>
            <person name="Gobler C.J."/>
            <person name="Berry D.L."/>
            <person name="Dyhrman S.T."/>
            <person name="Wilhelm S.W."/>
            <person name="Salamov A."/>
            <person name="Lobanov A.V."/>
            <person name="Zhang Y."/>
            <person name="Collier J.L."/>
            <person name="Wurch L.L."/>
            <person name="Kustka A.B."/>
            <person name="Dill B.D."/>
            <person name="Shah M."/>
            <person name="VerBerkmoes N.C."/>
            <person name="Kuo A."/>
            <person name="Terry A."/>
            <person name="Pangilinan J."/>
            <person name="Lindquist E.A."/>
            <person name="Lucas S."/>
            <person name="Paulsen I.T."/>
            <person name="Hattenrath-Lehmann T.K."/>
            <person name="Talmage S.C."/>
            <person name="Walker E.A."/>
            <person name="Koch F."/>
            <person name="Burson A.M."/>
            <person name="Marcoval M.A."/>
            <person name="Tang Y.Z."/>
            <person name="Lecleir G.R."/>
            <person name="Coyne K.J."/>
            <person name="Berg G.M."/>
            <person name="Bertrand E.M."/>
            <person name="Saito M.A."/>
            <person name="Gladyshev V.N."/>
            <person name="Grigoriev I.V."/>
        </authorList>
    </citation>
    <scope>NUCLEOTIDE SEQUENCE [LARGE SCALE GENOMIC DNA]</scope>
    <source>
        <strain evidence="3">CCMP 1984</strain>
    </source>
</reference>
<feature type="compositionally biased region" description="Basic and acidic residues" evidence="1">
    <location>
        <begin position="174"/>
        <end position="197"/>
    </location>
</feature>
<feature type="compositionally biased region" description="Basic and acidic residues" evidence="1">
    <location>
        <begin position="21"/>
        <end position="35"/>
    </location>
</feature>
<accession>F0YNS6</accession>
<feature type="compositionally biased region" description="Acidic residues" evidence="1">
    <location>
        <begin position="76"/>
        <end position="85"/>
    </location>
</feature>
<feature type="compositionally biased region" description="Basic and acidic residues" evidence="1">
    <location>
        <begin position="1"/>
        <end position="11"/>
    </location>
</feature>
<organism evidence="3">
    <name type="scientific">Aureococcus anophagefferens</name>
    <name type="common">Harmful bloom alga</name>
    <dbReference type="NCBI Taxonomy" id="44056"/>
    <lineage>
        <taxon>Eukaryota</taxon>
        <taxon>Sar</taxon>
        <taxon>Stramenopiles</taxon>
        <taxon>Ochrophyta</taxon>
        <taxon>Pelagophyceae</taxon>
        <taxon>Pelagomonadales</taxon>
        <taxon>Pelagomonadaceae</taxon>
        <taxon>Aureococcus</taxon>
    </lineage>
</organism>
<feature type="compositionally biased region" description="Basic and acidic residues" evidence="1">
    <location>
        <begin position="129"/>
        <end position="140"/>
    </location>
</feature>
<feature type="region of interest" description="Disordered" evidence="1">
    <location>
        <begin position="1"/>
        <end position="35"/>
    </location>
</feature>
<name>F0YNS6_AURAN</name>
<dbReference type="InParanoid" id="F0YNS6"/>
<gene>
    <name evidence="2" type="ORF">AURANDRAFT_68187</name>
</gene>
<feature type="region of interest" description="Disordered" evidence="1">
    <location>
        <begin position="129"/>
        <end position="218"/>
    </location>
</feature>
<dbReference type="AlphaFoldDB" id="F0YNS6"/>